<keyword evidence="7" id="KW-0325">Glycoprotein</keyword>
<name>F9W4U7_TRYCI</name>
<dbReference type="GO" id="GO:0005886">
    <property type="term" value="C:plasma membrane"/>
    <property type="evidence" value="ECO:0007669"/>
    <property type="project" value="UniProtKB-SubCell"/>
</dbReference>
<keyword evidence="5" id="KW-0732">Signal</keyword>
<sequence>MASSTESTDTETPPKAWTRPGTSVFFLLLFKNKIGKPYPFLCVEKVKSLWKMIITVFFLNTKEIKAMLIMKFSLVALVFCVDFGFTQPSAAEFNLFCRIWTEANDMMLEPDYVYDENVDKEIVKQMWVLFNATTDNMDDFRKTTWETKDFFQEHPPPTHSENRKRAHREIGHLIKEGEKQIEENRQLAKQVNDKIEAAKLSAAQGFYGEHVRRIPKNDRNLTEILNDTESIFNHHERSRESCGGKNKSTGKTLLNDFFCVCVGAGVDDSDGPCSPD</sequence>
<keyword evidence="8" id="KW-0449">Lipoprotein</keyword>
<keyword evidence="3" id="KW-1003">Cell membrane</keyword>
<gene>
    <name evidence="11" type="ORF">TCIL3000_0_30990</name>
</gene>
<evidence type="ECO:0000256" key="7">
    <source>
        <dbReference type="ARBA" id="ARBA00023180"/>
    </source>
</evidence>
<evidence type="ECO:0000256" key="5">
    <source>
        <dbReference type="ARBA" id="ARBA00022729"/>
    </source>
</evidence>
<keyword evidence="9" id="KW-0175">Coiled coil</keyword>
<evidence type="ECO:0000256" key="9">
    <source>
        <dbReference type="SAM" id="Coils"/>
    </source>
</evidence>
<evidence type="ECO:0000256" key="4">
    <source>
        <dbReference type="ARBA" id="ARBA00022622"/>
    </source>
</evidence>
<reference evidence="12" key="1">
    <citation type="submission" date="2011-07" db="EMBL/GenBank/DDBJ databases">
        <title>Divergent evolution of antigenic variation in African trypanosomes.</title>
        <authorList>
            <person name="Jackson A.P."/>
            <person name="Berry A."/>
            <person name="Allison H.C."/>
            <person name="Burton P."/>
            <person name="Anderson J."/>
            <person name="Aslett M."/>
            <person name="Brown R."/>
            <person name="Corton N."/>
            <person name="Harris D."/>
            <person name="Hauser H."/>
            <person name="Gamble J."/>
            <person name="Gilderthorp R."/>
            <person name="McQuillan J."/>
            <person name="Quail M.A."/>
            <person name="Sanders M."/>
            <person name="Van Tonder A."/>
            <person name="Ginger M.L."/>
            <person name="Donelson J.E."/>
            <person name="Field M.C."/>
            <person name="Barry J.D."/>
            <person name="Berriman M."/>
            <person name="Hertz-Fowler C."/>
        </authorList>
    </citation>
    <scope>NUCLEOTIDE SEQUENCE [LARGE SCALE GENOMIC DNA]</scope>
    <source>
        <strain evidence="12">IL3000</strain>
    </source>
</reference>
<organism evidence="11 12">
    <name type="scientific">Trypanosoma congolense (strain IL3000)</name>
    <dbReference type="NCBI Taxonomy" id="1068625"/>
    <lineage>
        <taxon>Eukaryota</taxon>
        <taxon>Discoba</taxon>
        <taxon>Euglenozoa</taxon>
        <taxon>Kinetoplastea</taxon>
        <taxon>Metakinetoplastina</taxon>
        <taxon>Trypanosomatida</taxon>
        <taxon>Trypanosomatidae</taxon>
        <taxon>Trypanosoma</taxon>
        <taxon>Nannomonas</taxon>
    </lineage>
</organism>
<dbReference type="Pfam" id="PF13206">
    <property type="entry name" value="VSG_B"/>
    <property type="match status" value="1"/>
</dbReference>
<keyword evidence="4" id="KW-0336">GPI-anchor</keyword>
<dbReference type="GO" id="GO:0098552">
    <property type="term" value="C:side of membrane"/>
    <property type="evidence" value="ECO:0007669"/>
    <property type="project" value="UniProtKB-KW"/>
</dbReference>
<dbReference type="EMBL" id="CAEQ01000607">
    <property type="protein sequence ID" value="CCD12193.1"/>
    <property type="molecule type" value="Genomic_DNA"/>
</dbReference>
<dbReference type="Proteomes" id="UP000000702">
    <property type="component" value="Unassembled WGS sequence"/>
</dbReference>
<proteinExistence type="predicted"/>
<evidence type="ECO:0000256" key="1">
    <source>
        <dbReference type="ARBA" id="ARBA00002523"/>
    </source>
</evidence>
<comment type="subcellular location">
    <subcellularLocation>
        <location evidence="2">Cell membrane</location>
        <topology evidence="2">Lipid-anchor</topology>
        <topology evidence="2">GPI-anchor</topology>
    </subcellularLocation>
</comment>
<comment type="caution">
    <text evidence="11">The sequence shown here is derived from an EMBL/GenBank/DDBJ whole genome shotgun (WGS) entry which is preliminary data.</text>
</comment>
<keyword evidence="12" id="KW-1185">Reference proteome</keyword>
<comment type="function">
    <text evidence="1">VSG forms a coat on the surface of the parasite. The trypanosome evades the immune response of the host by expressing a series of antigenically distinct VSGs from an estimated 1000 VSG genes.</text>
</comment>
<protein>
    <submittedName>
        <fullName evidence="11">Variant surface glycoprotein</fullName>
    </submittedName>
</protein>
<feature type="domain" description="Trypanosome variant surface glycoprotein B-type N-terminal" evidence="10">
    <location>
        <begin position="144"/>
        <end position="274"/>
    </location>
</feature>
<evidence type="ECO:0000256" key="8">
    <source>
        <dbReference type="ARBA" id="ARBA00023288"/>
    </source>
</evidence>
<evidence type="ECO:0000313" key="11">
    <source>
        <dbReference type="EMBL" id="CCD12193.1"/>
    </source>
</evidence>
<reference evidence="11 12" key="2">
    <citation type="journal article" date="2012" name="Proc. Natl. Acad. Sci. U.S.A.">
        <title>Antigenic diversity is generated by distinct evolutionary mechanisms in African trypanosome species.</title>
        <authorList>
            <person name="Jackson A.P."/>
            <person name="Berry A."/>
            <person name="Aslett M."/>
            <person name="Allison H.C."/>
            <person name="Burton P."/>
            <person name="Vavrova-Anderson J."/>
            <person name="Brown R."/>
            <person name="Browne H."/>
            <person name="Corton N."/>
            <person name="Hauser H."/>
            <person name="Gamble J."/>
            <person name="Gilderthorp R."/>
            <person name="Marcello L."/>
            <person name="McQuillan J."/>
            <person name="Otto T.D."/>
            <person name="Quail M.A."/>
            <person name="Sanders M.J."/>
            <person name="van Tonder A."/>
            <person name="Ginger M.L."/>
            <person name="Field M.C."/>
            <person name="Barry J.D."/>
            <person name="Hertz-Fowler C."/>
            <person name="Berriman M."/>
        </authorList>
    </citation>
    <scope>NUCLEOTIDE SEQUENCE [LARGE SCALE GENOMIC DNA]</scope>
    <source>
        <strain evidence="11 12">IL3000</strain>
    </source>
</reference>
<keyword evidence="6" id="KW-0472">Membrane</keyword>
<feature type="coiled-coil region" evidence="9">
    <location>
        <begin position="174"/>
        <end position="201"/>
    </location>
</feature>
<evidence type="ECO:0000313" key="12">
    <source>
        <dbReference type="Proteomes" id="UP000000702"/>
    </source>
</evidence>
<dbReference type="VEuPathDB" id="TriTrypDB:TcIL3000_0_30990"/>
<dbReference type="InterPro" id="IPR025932">
    <property type="entry name" value="Trypano_VSG_B_N_dom"/>
</dbReference>
<evidence type="ECO:0000256" key="6">
    <source>
        <dbReference type="ARBA" id="ARBA00023136"/>
    </source>
</evidence>
<evidence type="ECO:0000256" key="2">
    <source>
        <dbReference type="ARBA" id="ARBA00004609"/>
    </source>
</evidence>
<feature type="non-terminal residue" evidence="11">
    <location>
        <position position="276"/>
    </location>
</feature>
<accession>F9W4U7</accession>
<evidence type="ECO:0000259" key="10">
    <source>
        <dbReference type="Pfam" id="PF13206"/>
    </source>
</evidence>
<dbReference type="AlphaFoldDB" id="F9W4U7"/>
<evidence type="ECO:0000256" key="3">
    <source>
        <dbReference type="ARBA" id="ARBA00022475"/>
    </source>
</evidence>